<comment type="similarity">
    <text evidence="2">Belongs to the chromate ion transporter (CHR) (TC 2.A.51) family.</text>
</comment>
<feature type="transmembrane region" description="Helical" evidence="7">
    <location>
        <begin position="106"/>
        <end position="126"/>
    </location>
</feature>
<keyword evidence="3" id="KW-1003">Cell membrane</keyword>
<evidence type="ECO:0000313" key="8">
    <source>
        <dbReference type="EMBL" id="CAA9239291.1"/>
    </source>
</evidence>
<gene>
    <name evidence="8" type="ORF">AVDCRST_MAG77-1437</name>
</gene>
<dbReference type="EMBL" id="CADCTC010000092">
    <property type="protein sequence ID" value="CAA9239291.1"/>
    <property type="molecule type" value="Genomic_DNA"/>
</dbReference>
<reference evidence="8" key="1">
    <citation type="submission" date="2020-02" db="EMBL/GenBank/DDBJ databases">
        <authorList>
            <person name="Meier V. D."/>
        </authorList>
    </citation>
    <scope>NUCLEOTIDE SEQUENCE</scope>
    <source>
        <strain evidence="8">AVDCRST_MAG77</strain>
    </source>
</reference>
<sequence length="404" mass="42578">MSHWQLFQRFLRFGFLAWGGPVAQIAMLRKELVDDERWVSSGRFNRTLALYQVLPGPEAHELCVYFGYLAKGRPGGVLAGLGFMLPGFLLMFALTWVYVTFGITGVARAIFYGIQPAVVALIVRAMHRIGGHALHDRWLWGIAVVAAVAALAGVPFWITLPVGGVAYLLVKREMPVLAAVLGVLFVAGAGAFVASRVAEVGLLPGLPVGPGAAGSDAPTASTGTGSESLSLLFLSGLKAGLLTFGGAYTVISFLQRDAVSVGAWMTNSQFLDGLALSGVLPAPLIIFSTFVGYLGGGPLGAIALTVGIFLPAFSFTLIGHELFERLIQHRPLHAFLDGVTVGVVGLITATALGLFLTAVTDLPRLLIFAVALFLLFRWKNRLAILWIVLGAGVVGLALSAAGVV</sequence>
<keyword evidence="6 7" id="KW-0472">Membrane</keyword>
<feature type="transmembrane region" description="Helical" evidence="7">
    <location>
        <begin position="77"/>
        <end position="99"/>
    </location>
</feature>
<feature type="transmembrane region" description="Helical" evidence="7">
    <location>
        <begin position="176"/>
        <end position="198"/>
    </location>
</feature>
<dbReference type="NCBIfam" id="TIGR00937">
    <property type="entry name" value="2A51"/>
    <property type="match status" value="1"/>
</dbReference>
<evidence type="ECO:0000256" key="5">
    <source>
        <dbReference type="ARBA" id="ARBA00022989"/>
    </source>
</evidence>
<feature type="transmembrane region" description="Helical" evidence="7">
    <location>
        <begin position="231"/>
        <end position="254"/>
    </location>
</feature>
<dbReference type="PIRSF" id="PIRSF004810">
    <property type="entry name" value="ChrA"/>
    <property type="match status" value="1"/>
</dbReference>
<evidence type="ECO:0000256" key="4">
    <source>
        <dbReference type="ARBA" id="ARBA00022692"/>
    </source>
</evidence>
<comment type="subcellular location">
    <subcellularLocation>
        <location evidence="1">Cell membrane</location>
        <topology evidence="1">Multi-pass membrane protein</topology>
    </subcellularLocation>
</comment>
<dbReference type="InterPro" id="IPR003370">
    <property type="entry name" value="Chromate_transpt"/>
</dbReference>
<dbReference type="Pfam" id="PF02417">
    <property type="entry name" value="Chromate_transp"/>
    <property type="match status" value="2"/>
</dbReference>
<evidence type="ECO:0000256" key="6">
    <source>
        <dbReference type="ARBA" id="ARBA00023136"/>
    </source>
</evidence>
<dbReference type="GO" id="GO:0005886">
    <property type="term" value="C:plasma membrane"/>
    <property type="evidence" value="ECO:0007669"/>
    <property type="project" value="UniProtKB-SubCell"/>
</dbReference>
<organism evidence="8">
    <name type="scientific">uncultured Chloroflexota bacterium</name>
    <dbReference type="NCBI Taxonomy" id="166587"/>
    <lineage>
        <taxon>Bacteria</taxon>
        <taxon>Bacillati</taxon>
        <taxon>Chloroflexota</taxon>
        <taxon>environmental samples</taxon>
    </lineage>
</organism>
<feature type="transmembrane region" description="Helical" evidence="7">
    <location>
        <begin position="274"/>
        <end position="295"/>
    </location>
</feature>
<feature type="transmembrane region" description="Helical" evidence="7">
    <location>
        <begin position="301"/>
        <end position="323"/>
    </location>
</feature>
<protein>
    <submittedName>
        <fullName evidence="8">Chromate transport protein ChrA</fullName>
    </submittedName>
</protein>
<feature type="transmembrane region" description="Helical" evidence="7">
    <location>
        <begin position="335"/>
        <end position="356"/>
    </location>
</feature>
<keyword evidence="4 7" id="KW-0812">Transmembrane</keyword>
<dbReference type="InterPro" id="IPR014047">
    <property type="entry name" value="Chr_Tranpt_l_chain"/>
</dbReference>
<evidence type="ECO:0000256" key="3">
    <source>
        <dbReference type="ARBA" id="ARBA00022475"/>
    </source>
</evidence>
<dbReference type="PANTHER" id="PTHR33567">
    <property type="entry name" value="CHROMATE ION TRANSPORTER (EUROFUNG)"/>
    <property type="match status" value="1"/>
</dbReference>
<evidence type="ECO:0000256" key="2">
    <source>
        <dbReference type="ARBA" id="ARBA00005262"/>
    </source>
</evidence>
<feature type="transmembrane region" description="Helical" evidence="7">
    <location>
        <begin position="362"/>
        <end position="378"/>
    </location>
</feature>
<evidence type="ECO:0000256" key="7">
    <source>
        <dbReference type="SAM" id="Phobius"/>
    </source>
</evidence>
<name>A0A6J4I238_9CHLR</name>
<accession>A0A6J4I238</accession>
<dbReference type="GO" id="GO:0015109">
    <property type="term" value="F:chromate transmembrane transporter activity"/>
    <property type="evidence" value="ECO:0007669"/>
    <property type="project" value="InterPro"/>
</dbReference>
<evidence type="ECO:0000256" key="1">
    <source>
        <dbReference type="ARBA" id="ARBA00004651"/>
    </source>
</evidence>
<proteinExistence type="inferred from homology"/>
<keyword evidence="5 7" id="KW-1133">Transmembrane helix</keyword>
<dbReference type="AlphaFoldDB" id="A0A6J4I238"/>
<feature type="transmembrane region" description="Helical" evidence="7">
    <location>
        <begin position="138"/>
        <end position="169"/>
    </location>
</feature>
<dbReference type="PANTHER" id="PTHR33567:SF3">
    <property type="entry name" value="CHROMATE ION TRANSPORTER (EUROFUNG)"/>
    <property type="match status" value="1"/>
</dbReference>
<feature type="transmembrane region" description="Helical" evidence="7">
    <location>
        <begin position="383"/>
        <end position="403"/>
    </location>
</feature>